<evidence type="ECO:0000313" key="4">
    <source>
        <dbReference type="EMBL" id="MBW8289555.1"/>
    </source>
</evidence>
<comment type="caution">
    <text evidence="4">The sequence shown here is derived from an EMBL/GenBank/DDBJ whole genome shotgun (WGS) entry which is preliminary data.</text>
</comment>
<feature type="compositionally biased region" description="Pro residues" evidence="1">
    <location>
        <begin position="1"/>
        <end position="10"/>
    </location>
</feature>
<reference evidence="4 5" key="1">
    <citation type="submission" date="2021-05" db="EMBL/GenBank/DDBJ databases">
        <title>Draft Whole Genome Sequencing Of Biosensor Chromobacterium violaceum Strain CV026 Reveals A Regulatory RNA In Chromobacterium violaceum Phenotype Regulatory Network.</title>
        <authorList>
            <person name="Hong K.W."/>
            <person name="Chan K.G."/>
            <person name="Chang C.-Y."/>
        </authorList>
    </citation>
    <scope>NUCLEOTIDE SEQUENCE [LARGE SCALE GENOMIC DNA]</scope>
    <source>
        <strain evidence="4 5">ATCC 31532</strain>
    </source>
</reference>
<proteinExistence type="predicted"/>
<dbReference type="Pfam" id="PF14928">
    <property type="entry name" value="S_tail_recep_bd"/>
    <property type="match status" value="1"/>
</dbReference>
<dbReference type="InterPro" id="IPR027448">
    <property type="entry name" value="Short_tail_fibre_C"/>
</dbReference>
<name>A0ABS7FJ94_9NEIS</name>
<dbReference type="EMBL" id="JAHDTB010000019">
    <property type="protein sequence ID" value="MBW8289555.1"/>
    <property type="molecule type" value="Genomic_DNA"/>
</dbReference>
<dbReference type="GeneID" id="89683805"/>
<feature type="region of interest" description="Disordered" evidence="1">
    <location>
        <begin position="291"/>
        <end position="314"/>
    </location>
</feature>
<sequence length="388" mass="41253">MQDPIKPVPSPDQKFHDGNPATGELGTIVSADWLNTLQSATQSTQQELVTVIQNSGQKTDPARQDQLLQAMQNLAWGGAQRPSTLAGYGIAIASQAEAEAGSDNSKAMTPLLVGQALNAVGLSGYAKPLAAGSLQTVRPNGLYHIDNNLVDGTPVKSNGMLLANFLSPLWGSQLYSAWGGATYEQRLENGNWQPWIRLLKSGQQSTMADYGIVDGATLAQLKAATAFAGAVLHFAMPNAPDGWLKANGAAVSRSQYAALFAAIGSTYGAGDGSTTFNLPDLRGEFIRGWDDIGKTDPDSPKRKVGDRQAQQTATHKHVIPWGENIAVNATAFGGTNNVGRMGSVANDYDNRWYYSNDGSDFDGVLNPPDTIGSETRPRNIALLACIKY</sequence>
<dbReference type="Gene3D" id="4.10.1070.10">
    <property type="entry name" value="receptor-binding domain of the bacteriophage t4 short tail fibre, domain 2"/>
    <property type="match status" value="1"/>
</dbReference>
<feature type="domain" description="Short tail fibre protein C-terminal" evidence="3">
    <location>
        <begin position="304"/>
        <end position="387"/>
    </location>
</feature>
<evidence type="ECO:0000259" key="3">
    <source>
        <dbReference type="Pfam" id="PF14928"/>
    </source>
</evidence>
<dbReference type="Pfam" id="PF07484">
    <property type="entry name" value="Collar"/>
    <property type="match status" value="1"/>
</dbReference>
<organism evidence="4 5">
    <name type="scientific">Chromobacterium subtsugae</name>
    <dbReference type="NCBI Taxonomy" id="251747"/>
    <lineage>
        <taxon>Bacteria</taxon>
        <taxon>Pseudomonadati</taxon>
        <taxon>Pseudomonadota</taxon>
        <taxon>Betaproteobacteria</taxon>
        <taxon>Neisseriales</taxon>
        <taxon>Chromobacteriaceae</taxon>
        <taxon>Chromobacterium</taxon>
    </lineage>
</organism>
<evidence type="ECO:0000256" key="1">
    <source>
        <dbReference type="SAM" id="MobiDB-lite"/>
    </source>
</evidence>
<dbReference type="InterPro" id="IPR044916">
    <property type="entry name" value="Short_tail_fibre_C_sf"/>
</dbReference>
<keyword evidence="5" id="KW-1185">Reference proteome</keyword>
<dbReference type="Proteomes" id="UP000711178">
    <property type="component" value="Unassembled WGS sequence"/>
</dbReference>
<dbReference type="SUPFAM" id="SSF88874">
    <property type="entry name" value="Receptor-binding domain of short tail fibre protein gp12"/>
    <property type="match status" value="1"/>
</dbReference>
<protein>
    <submittedName>
        <fullName evidence="4">Tail fiber protein</fullName>
    </submittedName>
</protein>
<evidence type="ECO:0000313" key="5">
    <source>
        <dbReference type="Proteomes" id="UP000711178"/>
    </source>
</evidence>
<evidence type="ECO:0000259" key="2">
    <source>
        <dbReference type="Pfam" id="PF07484"/>
    </source>
</evidence>
<dbReference type="InterPro" id="IPR011083">
    <property type="entry name" value="Phage_tail_collar_dom"/>
</dbReference>
<feature type="compositionally biased region" description="Basic and acidic residues" evidence="1">
    <location>
        <begin position="291"/>
        <end position="306"/>
    </location>
</feature>
<feature type="domain" description="Phage tail collar" evidence="2">
    <location>
        <begin position="229"/>
        <end position="286"/>
    </location>
</feature>
<feature type="region of interest" description="Disordered" evidence="1">
    <location>
        <begin position="1"/>
        <end position="23"/>
    </location>
</feature>
<accession>A0ABS7FJ94</accession>
<gene>
    <name evidence="4" type="ORF">KIF53_18115</name>
</gene>
<dbReference type="RefSeq" id="WP_052258043.1">
    <property type="nucleotide sequence ID" value="NZ_CP142381.1"/>
</dbReference>